<dbReference type="SUPFAM" id="SSF48065">
    <property type="entry name" value="DBL homology domain (DH-domain)"/>
    <property type="match status" value="1"/>
</dbReference>
<reference evidence="2" key="1">
    <citation type="submission" date="2021-02" db="EMBL/GenBank/DDBJ databases">
        <authorList>
            <person name="Bekaert M."/>
        </authorList>
    </citation>
    <scope>NUCLEOTIDE SEQUENCE</scope>
    <source>
        <strain evidence="2">IoA-00</strain>
    </source>
</reference>
<dbReference type="InterPro" id="IPR036860">
    <property type="entry name" value="SH2_dom_sf"/>
</dbReference>
<dbReference type="SMART" id="SM00033">
    <property type="entry name" value="CH"/>
    <property type="match status" value="1"/>
</dbReference>
<feature type="compositionally biased region" description="Polar residues" evidence="1">
    <location>
        <begin position="561"/>
        <end position="572"/>
    </location>
</feature>
<dbReference type="SMART" id="SM00252">
    <property type="entry name" value="SH2"/>
    <property type="match status" value="1"/>
</dbReference>
<dbReference type="InterPro" id="IPR000980">
    <property type="entry name" value="SH2"/>
</dbReference>
<sequence length="716" mass="82436">MTRLRIGGNTQSFNMVLWKECVAWLGNFKVIPPGHKLLQTPYNSKLSDFVALIRDGVLLCQLVHSLDPSSVDMTRVIYSAPESQTGRSASDFICRHNIFLFLHAIVSNFYLNTDEHFFEPEDLYLCQNIGNVIETLSALSHCNKVKRSSVPGFPKKEKHLAKKIKNEENIYSSMKEIYGDAENRTQRFSLEIFGSSLKSKSKRDLPINELIDTEDKYLENLIMLIRLHTEILTGLNIKGSQVGEIFLRLNPIIARLYGDYCVHLPRSMDFITVLEKEDPKLRAQLFTCQAKARPTTFPLTSHLILPFQRFLKYHLLLKEILKLTPEDHPEYSSLKRATSEMSEVGERVNERKRDFEVEKTIKLMQLPRGAQLSDFGRLRKAGELTAENSYGARLSDYAFLFDTIILLCTRPKWLQHRYRFRTAVKIRDYRIGQTSPSHPNSIPLFHRIVPHPTPHLLFVCRNAADREVWRKAITDAVDVVEPKENAERGHVLAMTTFKEETAIAARDVRLFYIKKCIGDYPCLEVGSTNSNASSINNNGLTKCDSVTLPTVINEPLERSESTLSLSPDSKQPSADRVSKLQRETEEELINIPVERQSWFAGDLNPKTASVRLQSLPVGTFLVRKRVNGGYALALNTPGGVKHMCIQSDEYEKEFYFSDAKRFKSIAEMIIYYRNRELTDNFNYDDLKGVHLRTPFKDIKKKKIQVIWEHYYYFIYL</sequence>
<dbReference type="Pfam" id="PF00307">
    <property type="entry name" value="CH"/>
    <property type="match status" value="1"/>
</dbReference>
<evidence type="ECO:0000256" key="1">
    <source>
        <dbReference type="SAM" id="MobiDB-lite"/>
    </source>
</evidence>
<dbReference type="Gene3D" id="2.30.29.30">
    <property type="entry name" value="Pleckstrin-homology domain (PH domain)/Phosphotyrosine-binding domain (PTB)"/>
    <property type="match status" value="1"/>
</dbReference>
<dbReference type="SMART" id="SM00325">
    <property type="entry name" value="RhoGEF"/>
    <property type="match status" value="1"/>
</dbReference>
<dbReference type="InterPro" id="IPR035899">
    <property type="entry name" value="DBL_dom_sf"/>
</dbReference>
<dbReference type="PROSITE" id="PS50001">
    <property type="entry name" value="SH2"/>
    <property type="match status" value="1"/>
</dbReference>
<dbReference type="AlphaFoldDB" id="A0A7R8CBM6"/>
<dbReference type="Gene3D" id="3.30.505.10">
    <property type="entry name" value="SH2 domain"/>
    <property type="match status" value="1"/>
</dbReference>
<dbReference type="Gene3D" id="1.10.418.10">
    <property type="entry name" value="Calponin-like domain"/>
    <property type="match status" value="1"/>
</dbReference>
<dbReference type="Pfam" id="PF00621">
    <property type="entry name" value="RhoGEF"/>
    <property type="match status" value="1"/>
</dbReference>
<dbReference type="CDD" id="cd00160">
    <property type="entry name" value="RhoGEF"/>
    <property type="match status" value="1"/>
</dbReference>
<dbReference type="SUPFAM" id="SSF50729">
    <property type="entry name" value="PH domain-like"/>
    <property type="match status" value="1"/>
</dbReference>
<dbReference type="InterPro" id="IPR000219">
    <property type="entry name" value="DH_dom"/>
</dbReference>
<keyword evidence="3" id="KW-1185">Reference proteome</keyword>
<dbReference type="Gene3D" id="1.20.900.10">
    <property type="entry name" value="Dbl homology (DH) domain"/>
    <property type="match status" value="1"/>
</dbReference>
<organism evidence="2 3">
    <name type="scientific">Lepeophtheirus salmonis</name>
    <name type="common">Salmon louse</name>
    <name type="synonym">Caligus salmonis</name>
    <dbReference type="NCBI Taxonomy" id="72036"/>
    <lineage>
        <taxon>Eukaryota</taxon>
        <taxon>Metazoa</taxon>
        <taxon>Ecdysozoa</taxon>
        <taxon>Arthropoda</taxon>
        <taxon>Crustacea</taxon>
        <taxon>Multicrustacea</taxon>
        <taxon>Hexanauplia</taxon>
        <taxon>Copepoda</taxon>
        <taxon>Siphonostomatoida</taxon>
        <taxon>Caligidae</taxon>
        <taxon>Lepeophtheirus</taxon>
    </lineage>
</organism>
<dbReference type="InterPro" id="IPR011993">
    <property type="entry name" value="PH-like_dom_sf"/>
</dbReference>
<proteinExistence type="predicted"/>
<dbReference type="PANTHER" id="PTHR45818">
    <property type="entry name" value="PROTEIN VAV"/>
    <property type="match status" value="1"/>
</dbReference>
<dbReference type="PROSITE" id="PS50021">
    <property type="entry name" value="CH"/>
    <property type="match status" value="1"/>
</dbReference>
<dbReference type="InterPro" id="IPR036872">
    <property type="entry name" value="CH_dom_sf"/>
</dbReference>
<dbReference type="Pfam" id="PF00017">
    <property type="entry name" value="SH2"/>
    <property type="match status" value="1"/>
</dbReference>
<evidence type="ECO:0000313" key="3">
    <source>
        <dbReference type="Proteomes" id="UP000675881"/>
    </source>
</evidence>
<protein>
    <submittedName>
        <fullName evidence="2">VAV</fullName>
    </submittedName>
</protein>
<dbReference type="PANTHER" id="PTHR45818:SF3">
    <property type="entry name" value="PROTEIN VAV"/>
    <property type="match status" value="1"/>
</dbReference>
<dbReference type="InterPro" id="IPR001715">
    <property type="entry name" value="CH_dom"/>
</dbReference>
<dbReference type="GO" id="GO:0016477">
    <property type="term" value="P:cell migration"/>
    <property type="evidence" value="ECO:0007669"/>
    <property type="project" value="TreeGrafter"/>
</dbReference>
<gene>
    <name evidence="2" type="ORF">LSAA_1221</name>
</gene>
<dbReference type="EMBL" id="HG994580">
    <property type="protein sequence ID" value="CAF2762114.1"/>
    <property type="molecule type" value="Genomic_DNA"/>
</dbReference>
<dbReference type="CDD" id="cd21201">
    <property type="entry name" value="CH_VAV"/>
    <property type="match status" value="1"/>
</dbReference>
<feature type="region of interest" description="Disordered" evidence="1">
    <location>
        <begin position="557"/>
        <end position="578"/>
    </location>
</feature>
<dbReference type="PROSITE" id="PS50010">
    <property type="entry name" value="DH_2"/>
    <property type="match status" value="1"/>
</dbReference>
<dbReference type="GO" id="GO:0005737">
    <property type="term" value="C:cytoplasm"/>
    <property type="evidence" value="ECO:0007669"/>
    <property type="project" value="TreeGrafter"/>
</dbReference>
<dbReference type="SUPFAM" id="SSF47576">
    <property type="entry name" value="Calponin-homology domain, CH-domain"/>
    <property type="match status" value="1"/>
</dbReference>
<dbReference type="Proteomes" id="UP000675881">
    <property type="component" value="Chromosome 1"/>
</dbReference>
<dbReference type="GO" id="GO:0005085">
    <property type="term" value="F:guanyl-nucleotide exchange factor activity"/>
    <property type="evidence" value="ECO:0007669"/>
    <property type="project" value="InterPro"/>
</dbReference>
<evidence type="ECO:0000313" key="2">
    <source>
        <dbReference type="EMBL" id="CAF2762114.1"/>
    </source>
</evidence>
<accession>A0A7R8CBM6</accession>
<name>A0A7R8CBM6_LEPSM</name>
<dbReference type="SUPFAM" id="SSF55550">
    <property type="entry name" value="SH2 domain"/>
    <property type="match status" value="1"/>
</dbReference>
<dbReference type="OrthoDB" id="660555at2759"/>